<gene>
    <name evidence="9" type="ORF">LPB04_13140</name>
</gene>
<dbReference type="InterPro" id="IPR022764">
    <property type="entry name" value="Peptidase_S54_rhomboid_dom"/>
</dbReference>
<dbReference type="GO" id="GO:0016020">
    <property type="term" value="C:membrane"/>
    <property type="evidence" value="ECO:0007669"/>
    <property type="project" value="UniProtKB-SubCell"/>
</dbReference>
<dbReference type="InterPro" id="IPR050925">
    <property type="entry name" value="Rhomboid_protease_S54"/>
</dbReference>
<proteinExistence type="inferred from homology"/>
<feature type="transmembrane region" description="Helical" evidence="7">
    <location>
        <begin position="176"/>
        <end position="193"/>
    </location>
</feature>
<evidence type="ECO:0000256" key="1">
    <source>
        <dbReference type="ARBA" id="ARBA00004141"/>
    </source>
</evidence>
<evidence type="ECO:0000313" key="9">
    <source>
        <dbReference type="EMBL" id="QOL47965.1"/>
    </source>
</evidence>
<keyword evidence="9" id="KW-0645">Protease</keyword>
<keyword evidence="4" id="KW-0378">Hydrolase</keyword>
<feature type="transmembrane region" description="Helical" evidence="7">
    <location>
        <begin position="44"/>
        <end position="65"/>
    </location>
</feature>
<dbReference type="AlphaFoldDB" id="A0A7L9U199"/>
<dbReference type="KEGG" id="mlir:LPB04_13140"/>
<feature type="domain" description="Peptidase S54 rhomboid" evidence="8">
    <location>
        <begin position="217"/>
        <end position="356"/>
    </location>
</feature>
<protein>
    <submittedName>
        <fullName evidence="9">Rhomboid family intramembrane serine protease</fullName>
    </submittedName>
</protein>
<evidence type="ECO:0000313" key="10">
    <source>
        <dbReference type="Proteomes" id="UP000593875"/>
    </source>
</evidence>
<evidence type="ECO:0000256" key="7">
    <source>
        <dbReference type="SAM" id="Phobius"/>
    </source>
</evidence>
<keyword evidence="10" id="KW-1185">Reference proteome</keyword>
<dbReference type="EMBL" id="CP062941">
    <property type="protein sequence ID" value="QOL47965.1"/>
    <property type="molecule type" value="Genomic_DNA"/>
</dbReference>
<comment type="subcellular location">
    <subcellularLocation>
        <location evidence="1">Membrane</location>
        <topology evidence="1">Multi-pass membrane protein</topology>
    </subcellularLocation>
</comment>
<evidence type="ECO:0000256" key="4">
    <source>
        <dbReference type="ARBA" id="ARBA00022801"/>
    </source>
</evidence>
<feature type="transmembrane region" description="Helical" evidence="7">
    <location>
        <begin position="226"/>
        <end position="244"/>
    </location>
</feature>
<accession>A0A7L9U199</accession>
<comment type="similarity">
    <text evidence="2">Belongs to the peptidase S54 family.</text>
</comment>
<feature type="transmembrane region" description="Helical" evidence="7">
    <location>
        <begin position="21"/>
        <end position="38"/>
    </location>
</feature>
<evidence type="ECO:0000256" key="5">
    <source>
        <dbReference type="ARBA" id="ARBA00022989"/>
    </source>
</evidence>
<organism evidence="9 10">
    <name type="scientific">Massilia litorea</name>
    <dbReference type="NCBI Taxonomy" id="2769491"/>
    <lineage>
        <taxon>Bacteria</taxon>
        <taxon>Pseudomonadati</taxon>
        <taxon>Pseudomonadota</taxon>
        <taxon>Betaproteobacteria</taxon>
        <taxon>Burkholderiales</taxon>
        <taxon>Oxalobacteraceae</taxon>
        <taxon>Telluria group</taxon>
        <taxon>Massilia</taxon>
    </lineage>
</organism>
<dbReference type="Proteomes" id="UP000593875">
    <property type="component" value="Chromosome"/>
</dbReference>
<feature type="transmembrane region" description="Helical" evidence="7">
    <location>
        <begin position="256"/>
        <end position="275"/>
    </location>
</feature>
<feature type="transmembrane region" description="Helical" evidence="7">
    <location>
        <begin position="281"/>
        <end position="299"/>
    </location>
</feature>
<dbReference type="GO" id="GO:0006508">
    <property type="term" value="P:proteolysis"/>
    <property type="evidence" value="ECO:0007669"/>
    <property type="project" value="UniProtKB-KW"/>
</dbReference>
<dbReference type="Gene3D" id="1.20.1540.10">
    <property type="entry name" value="Rhomboid-like"/>
    <property type="match status" value="1"/>
</dbReference>
<reference evidence="9 10" key="1">
    <citation type="submission" date="2020-10" db="EMBL/GenBank/DDBJ databases">
        <title>Genome sequencing of Massilia sp. LPB0304.</title>
        <authorList>
            <person name="Kim J."/>
        </authorList>
    </citation>
    <scope>NUCLEOTIDE SEQUENCE [LARGE SCALE GENOMIC DNA]</scope>
    <source>
        <strain evidence="9 10">LPB0304</strain>
    </source>
</reference>
<feature type="transmembrane region" description="Helical" evidence="7">
    <location>
        <begin position="311"/>
        <end position="331"/>
    </location>
</feature>
<dbReference type="PANTHER" id="PTHR43731:SF14">
    <property type="entry name" value="PRESENILIN-ASSOCIATED RHOMBOID-LIKE PROTEIN, MITOCHONDRIAL"/>
    <property type="match status" value="1"/>
</dbReference>
<dbReference type="PANTHER" id="PTHR43731">
    <property type="entry name" value="RHOMBOID PROTEASE"/>
    <property type="match status" value="1"/>
</dbReference>
<dbReference type="InterPro" id="IPR035952">
    <property type="entry name" value="Rhomboid-like_sf"/>
</dbReference>
<feature type="transmembrane region" description="Helical" evidence="7">
    <location>
        <begin position="337"/>
        <end position="355"/>
    </location>
</feature>
<keyword evidence="3 7" id="KW-0812">Transmembrane</keyword>
<evidence type="ECO:0000256" key="2">
    <source>
        <dbReference type="ARBA" id="ARBA00009045"/>
    </source>
</evidence>
<name>A0A7L9U199_9BURK</name>
<dbReference type="SUPFAM" id="SSF144091">
    <property type="entry name" value="Rhomboid-like"/>
    <property type="match status" value="1"/>
</dbReference>
<keyword evidence="6 7" id="KW-0472">Membrane</keyword>
<dbReference type="Pfam" id="PF01694">
    <property type="entry name" value="Rhomboid"/>
    <property type="match status" value="1"/>
</dbReference>
<evidence type="ECO:0000259" key="8">
    <source>
        <dbReference type="Pfam" id="PF01694"/>
    </source>
</evidence>
<keyword evidence="5 7" id="KW-1133">Transmembrane helix</keyword>
<evidence type="ECO:0000256" key="6">
    <source>
        <dbReference type="ARBA" id="ARBA00023136"/>
    </source>
</evidence>
<dbReference type="RefSeq" id="WP_193685018.1">
    <property type="nucleotide sequence ID" value="NZ_CP062941.1"/>
</dbReference>
<sequence>MPTIKVAWRLNQSADFTTLRTALIALSSAFALTTWSVFRSNAGGRIHFIAAIAALYFACCALGIYKYLQTANTKNNITAQNNILSIPRLFFKPYLVRFSEIKSVEKFFNANGPIAVLVGRHDKYSILIERRRFNSCDDFEDFVCFLNQAAFARQPEIKASEFLVASKEETAKSSSVISFLSLTLVASYLMLASPDFENIGQGALAYGGLTKTTLSTNQFYRLASSFFLHSTPFHLGFNILSLGIMGRYIGLIFGHVRLVVILLYSAIIGSLLSLAFSPHQIVIGASGGILGLYGAYYFVCIRHHKRLPGSLSIPIWALGLGLALQFLVDVISDGTDVSSHIGGFLSGYVYALSVCREGSTRGRTRSGRDKSGTAIVIGFAYFAGLIYFFWTYFLGYAILIT</sequence>
<evidence type="ECO:0000256" key="3">
    <source>
        <dbReference type="ARBA" id="ARBA00022692"/>
    </source>
</evidence>
<dbReference type="GO" id="GO:0004252">
    <property type="term" value="F:serine-type endopeptidase activity"/>
    <property type="evidence" value="ECO:0007669"/>
    <property type="project" value="InterPro"/>
</dbReference>
<feature type="transmembrane region" description="Helical" evidence="7">
    <location>
        <begin position="375"/>
        <end position="399"/>
    </location>
</feature>